<dbReference type="Pfam" id="PF03929">
    <property type="entry name" value="PepSY_TM"/>
    <property type="match status" value="1"/>
</dbReference>
<organism evidence="2 3">
    <name type="scientific">Methylomonas fluvii</name>
    <dbReference type="NCBI Taxonomy" id="1854564"/>
    <lineage>
        <taxon>Bacteria</taxon>
        <taxon>Pseudomonadati</taxon>
        <taxon>Pseudomonadota</taxon>
        <taxon>Gammaproteobacteria</taxon>
        <taxon>Methylococcales</taxon>
        <taxon>Methylococcaceae</taxon>
        <taxon>Methylomonas</taxon>
    </lineage>
</organism>
<keyword evidence="1" id="KW-1133">Transmembrane helix</keyword>
<sequence length="385" mass="44146">MARKNRRKLWLKLHLYLGLFAGAIFVIIGLTGSLLAFELPLDEWLNSNLMTVSVKTGHESYQPIDKIVVSGISALPSIGKAISLDFPRHDGLAFALWFEQPSPNASYLERHQIFINPYTAEVTGQRLLIDFERIWRDPFKDFILRLHYSLGLAKAGMNIVGFIGLGLLFSVLTGLILWWPTPGKLRNALTIKKNSSIERLNFDLHKTFGFYSVIVLLFLILSGVYLIFPEYGRRLINVFSPVSQPWPIFLSVIPNHNKEPIRFSQVMAVTDTQCPDGEYRRIDFPQNEQDVYLVHKRELDDPNQKHSYRRLWIDQYSGKIVHVQDRNTQSVGDILVKWLYPLHTGEAFGVTGQVIILISGLVPLSLYVTGVIRWYQKSQRNKPAR</sequence>
<evidence type="ECO:0000313" key="3">
    <source>
        <dbReference type="Proteomes" id="UP000641152"/>
    </source>
</evidence>
<feature type="transmembrane region" description="Helical" evidence="1">
    <location>
        <begin position="354"/>
        <end position="375"/>
    </location>
</feature>
<comment type="caution">
    <text evidence="2">The sequence shown here is derived from an EMBL/GenBank/DDBJ whole genome shotgun (WGS) entry which is preliminary data.</text>
</comment>
<feature type="transmembrane region" description="Helical" evidence="1">
    <location>
        <begin position="13"/>
        <end position="37"/>
    </location>
</feature>
<keyword evidence="1" id="KW-0812">Transmembrane</keyword>
<feature type="transmembrane region" description="Helical" evidence="1">
    <location>
        <begin position="159"/>
        <end position="179"/>
    </location>
</feature>
<gene>
    <name evidence="2" type="ORF">EBB_13650</name>
</gene>
<accession>A0ABR9DFA2</accession>
<evidence type="ECO:0000313" key="2">
    <source>
        <dbReference type="EMBL" id="MBD9361551.1"/>
    </source>
</evidence>
<evidence type="ECO:0000256" key="1">
    <source>
        <dbReference type="SAM" id="Phobius"/>
    </source>
</evidence>
<dbReference type="PANTHER" id="PTHR34219">
    <property type="entry name" value="IRON-REGULATED INNER MEMBRANE PROTEIN-RELATED"/>
    <property type="match status" value="1"/>
</dbReference>
<dbReference type="Proteomes" id="UP000641152">
    <property type="component" value="Unassembled WGS sequence"/>
</dbReference>
<keyword evidence="3" id="KW-1185">Reference proteome</keyword>
<dbReference type="EMBL" id="JACXST010000002">
    <property type="protein sequence ID" value="MBD9361551.1"/>
    <property type="molecule type" value="Genomic_DNA"/>
</dbReference>
<name>A0ABR9DFA2_9GAMM</name>
<reference evidence="2 3" key="1">
    <citation type="submission" date="2020-09" db="EMBL/GenBank/DDBJ databases">
        <title>Methylomonas albis sp. nov. and Methylomonas fluvii sp. nov.: Two cold-adapted methanotrophs from the River Elbe and an amended description of Methylovulum psychrotolerans strain Eb1.</title>
        <authorList>
            <person name="Bussmann I.K."/>
            <person name="Klings K.-W."/>
            <person name="Warnstedt J."/>
            <person name="Hoppert M."/>
            <person name="Saborowski A."/>
            <person name="Horn F."/>
            <person name="Liebner S."/>
        </authorList>
    </citation>
    <scope>NUCLEOTIDE SEQUENCE [LARGE SCALE GENOMIC DNA]</scope>
    <source>
        <strain evidence="2 3">EbB</strain>
    </source>
</reference>
<keyword evidence="1" id="KW-0472">Membrane</keyword>
<protein>
    <submittedName>
        <fullName evidence="2">PepSY domain-containing protein</fullName>
    </submittedName>
</protein>
<dbReference type="InterPro" id="IPR005625">
    <property type="entry name" value="PepSY-ass_TM"/>
</dbReference>
<proteinExistence type="predicted"/>
<feature type="transmembrane region" description="Helical" evidence="1">
    <location>
        <begin position="208"/>
        <end position="228"/>
    </location>
</feature>